<dbReference type="PATRIC" id="fig|1227495.3.peg.1778"/>
<dbReference type="GeneID" id="96156905"/>
<organism evidence="2 3">
    <name type="scientific">Natrinema pallidum DSM 3751</name>
    <dbReference type="NCBI Taxonomy" id="1227495"/>
    <lineage>
        <taxon>Archaea</taxon>
        <taxon>Methanobacteriati</taxon>
        <taxon>Methanobacteriota</taxon>
        <taxon>Stenosarchaea group</taxon>
        <taxon>Halobacteria</taxon>
        <taxon>Halobacteriales</taxon>
        <taxon>Natrialbaceae</taxon>
        <taxon>Natrinema</taxon>
    </lineage>
</organism>
<dbReference type="EMBL" id="AOII01000045">
    <property type="protein sequence ID" value="ELY78355.1"/>
    <property type="molecule type" value="Genomic_DNA"/>
</dbReference>
<reference evidence="2 3" key="1">
    <citation type="journal article" date="2014" name="PLoS Genet.">
        <title>Phylogenetically driven sequencing of extremely halophilic archaea reveals strategies for static and dynamic osmo-response.</title>
        <authorList>
            <person name="Becker E.A."/>
            <person name="Seitzer P.M."/>
            <person name="Tritt A."/>
            <person name="Larsen D."/>
            <person name="Krusor M."/>
            <person name="Yao A.I."/>
            <person name="Wu D."/>
            <person name="Madern D."/>
            <person name="Eisen J.A."/>
            <person name="Darling A.E."/>
            <person name="Facciotti M.T."/>
        </authorList>
    </citation>
    <scope>NUCLEOTIDE SEQUENCE [LARGE SCALE GENOMIC DNA]</scope>
    <source>
        <strain evidence="2 3">DSM 3751</strain>
    </source>
</reference>
<protein>
    <submittedName>
        <fullName evidence="2">Uncharacterized protein</fullName>
    </submittedName>
</protein>
<evidence type="ECO:0000313" key="2">
    <source>
        <dbReference type="EMBL" id="ELY78355.1"/>
    </source>
</evidence>
<evidence type="ECO:0000313" key="3">
    <source>
        <dbReference type="Proteomes" id="UP000011618"/>
    </source>
</evidence>
<keyword evidence="1" id="KW-0812">Transmembrane</keyword>
<name>L9YVV3_9EURY</name>
<proteinExistence type="predicted"/>
<evidence type="ECO:0000256" key="1">
    <source>
        <dbReference type="SAM" id="Phobius"/>
    </source>
</evidence>
<dbReference type="eggNOG" id="arCOG10316">
    <property type="taxonomic scope" value="Archaea"/>
</dbReference>
<dbReference type="AlphaFoldDB" id="L9YVV3"/>
<comment type="caution">
    <text evidence="2">The sequence shown here is derived from an EMBL/GenBank/DDBJ whole genome shotgun (WGS) entry which is preliminary data.</text>
</comment>
<dbReference type="RefSeq" id="WP_006185329.1">
    <property type="nucleotide sequence ID" value="NZ_AOII01000045.1"/>
</dbReference>
<sequence length="44" mass="4747">MSALIDAAVLTTETEPQLPMQLVGWGALALGLLVTVAWLVSFYR</sequence>
<keyword evidence="1" id="KW-0472">Membrane</keyword>
<feature type="transmembrane region" description="Helical" evidence="1">
    <location>
        <begin position="22"/>
        <end position="43"/>
    </location>
</feature>
<gene>
    <name evidence="2" type="ORF">C487_08814</name>
</gene>
<accession>L9YVV3</accession>
<dbReference type="Proteomes" id="UP000011618">
    <property type="component" value="Unassembled WGS sequence"/>
</dbReference>
<keyword evidence="1" id="KW-1133">Transmembrane helix</keyword>